<dbReference type="Proteomes" id="UP001396334">
    <property type="component" value="Unassembled WGS sequence"/>
</dbReference>
<organism evidence="1 2">
    <name type="scientific">Hibiscus sabdariffa</name>
    <name type="common">roselle</name>
    <dbReference type="NCBI Taxonomy" id="183260"/>
    <lineage>
        <taxon>Eukaryota</taxon>
        <taxon>Viridiplantae</taxon>
        <taxon>Streptophyta</taxon>
        <taxon>Embryophyta</taxon>
        <taxon>Tracheophyta</taxon>
        <taxon>Spermatophyta</taxon>
        <taxon>Magnoliopsida</taxon>
        <taxon>eudicotyledons</taxon>
        <taxon>Gunneridae</taxon>
        <taxon>Pentapetalae</taxon>
        <taxon>rosids</taxon>
        <taxon>malvids</taxon>
        <taxon>Malvales</taxon>
        <taxon>Malvaceae</taxon>
        <taxon>Malvoideae</taxon>
        <taxon>Hibiscus</taxon>
    </lineage>
</organism>
<comment type="caution">
    <text evidence="1">The sequence shown here is derived from an EMBL/GenBank/DDBJ whole genome shotgun (WGS) entry which is preliminary data.</text>
</comment>
<protein>
    <submittedName>
        <fullName evidence="1">Uncharacterized protein</fullName>
    </submittedName>
</protein>
<reference evidence="1 2" key="1">
    <citation type="journal article" date="2024" name="G3 (Bethesda)">
        <title>Genome assembly of Hibiscus sabdariffa L. provides insights into metabolisms of medicinal natural products.</title>
        <authorList>
            <person name="Kim T."/>
        </authorList>
    </citation>
    <scope>NUCLEOTIDE SEQUENCE [LARGE SCALE GENOMIC DNA]</scope>
    <source>
        <strain evidence="1">TK-2024</strain>
        <tissue evidence="1">Old leaves</tissue>
    </source>
</reference>
<keyword evidence="2" id="KW-1185">Reference proteome</keyword>
<name>A0ABR2R319_9ROSI</name>
<gene>
    <name evidence="1" type="ORF">V6N11_051108</name>
</gene>
<proteinExistence type="predicted"/>
<evidence type="ECO:0000313" key="1">
    <source>
        <dbReference type="EMBL" id="KAK9007279.1"/>
    </source>
</evidence>
<sequence>MIVYPILRPRSLTKTICSKLFSASEKIRSEKSMEITPSIYLRTTSPSSMISSSSSSSMISSDSDGIIIEFCITDSFCDGAIDATCFRLETESVALVAWDQIPLCLADHHRADDVS</sequence>
<evidence type="ECO:0000313" key="2">
    <source>
        <dbReference type="Proteomes" id="UP001396334"/>
    </source>
</evidence>
<dbReference type="EMBL" id="JBBPBN010000027">
    <property type="protein sequence ID" value="KAK9007279.1"/>
    <property type="molecule type" value="Genomic_DNA"/>
</dbReference>
<accession>A0ABR2R319</accession>